<sequence length="367" mass="40894">MIEGMLEGIRVIDFTNYLPGPFASQRLAELGAEIIKIESVQGDPARHTGLKRDGTGIVYLANNRGKKSISVDLKKEGSLDVILGLIDSADVVMESYRPGVMEKLGLDYESVKKRNERVVYCSITGYGDKGEWSSLGSHDLNYMALSGVLAQLKDKTGRPIHPSITIADYFGSFAACERILAALLSKIRTGKGSYHCISITDVMATMMGNHLAIYEETGEPYGISQLNGQILCYGIYETMDGRFITLAALEEKFWINFCKAIDRPDWKNAQFSCQKESNPVYRDLNELFLSKSFQEWIEFGRQVDCCLSPVLEVGELENFPYFRDKGMVHRTEEGHLEVSMHDGSVKGTGKSPSLGEHNSLLDSQVRQ</sequence>
<accession>A0ABS2P3P7</accession>
<dbReference type="InterPro" id="IPR050509">
    <property type="entry name" value="CoA-transferase_III"/>
</dbReference>
<reference evidence="2 3" key="1">
    <citation type="submission" date="2021-01" db="EMBL/GenBank/DDBJ databases">
        <title>Genomic Encyclopedia of Type Strains, Phase IV (KMG-IV): sequencing the most valuable type-strain genomes for metagenomic binning, comparative biology and taxonomic classification.</title>
        <authorList>
            <person name="Goeker M."/>
        </authorList>
    </citation>
    <scope>NUCLEOTIDE SEQUENCE [LARGE SCALE GENOMIC DNA]</scope>
    <source>
        <strain evidence="2 3">DSM 25879</strain>
    </source>
</reference>
<dbReference type="InterPro" id="IPR023606">
    <property type="entry name" value="CoA-Trfase_III_dom_1_sf"/>
</dbReference>
<organism evidence="2 3">
    <name type="scientific">Sutcliffiella tianshenii</name>
    <dbReference type="NCBI Taxonomy" id="1463404"/>
    <lineage>
        <taxon>Bacteria</taxon>
        <taxon>Bacillati</taxon>
        <taxon>Bacillota</taxon>
        <taxon>Bacilli</taxon>
        <taxon>Bacillales</taxon>
        <taxon>Bacillaceae</taxon>
        <taxon>Sutcliffiella</taxon>
    </lineage>
</organism>
<name>A0ABS2P3P7_9BACI</name>
<protein>
    <submittedName>
        <fullName evidence="2">Crotonobetainyl-CoA:carnitine CoA-transferase CaiB-like acyl-CoA transferase</fullName>
    </submittedName>
</protein>
<dbReference type="Gene3D" id="3.30.1540.10">
    <property type="entry name" value="formyl-coa transferase, domain 3"/>
    <property type="match status" value="1"/>
</dbReference>
<feature type="region of interest" description="Disordered" evidence="1">
    <location>
        <begin position="338"/>
        <end position="367"/>
    </location>
</feature>
<evidence type="ECO:0000256" key="1">
    <source>
        <dbReference type="SAM" id="MobiDB-lite"/>
    </source>
</evidence>
<comment type="caution">
    <text evidence="2">The sequence shown here is derived from an EMBL/GenBank/DDBJ whole genome shotgun (WGS) entry which is preliminary data.</text>
</comment>
<keyword evidence="3" id="KW-1185">Reference proteome</keyword>
<dbReference type="SUPFAM" id="SSF89796">
    <property type="entry name" value="CoA-transferase family III (CaiB/BaiF)"/>
    <property type="match status" value="1"/>
</dbReference>
<evidence type="ECO:0000313" key="3">
    <source>
        <dbReference type="Proteomes" id="UP000737402"/>
    </source>
</evidence>
<dbReference type="RefSeq" id="WP_239582976.1">
    <property type="nucleotide sequence ID" value="NZ_JAFBED010000008.1"/>
</dbReference>
<dbReference type="Gene3D" id="3.40.50.10540">
    <property type="entry name" value="Crotonobetainyl-coa:carnitine coa-transferase, domain 1"/>
    <property type="match status" value="1"/>
</dbReference>
<dbReference type="Proteomes" id="UP000737402">
    <property type="component" value="Unassembled WGS sequence"/>
</dbReference>
<evidence type="ECO:0000313" key="2">
    <source>
        <dbReference type="EMBL" id="MBM7621582.1"/>
    </source>
</evidence>
<gene>
    <name evidence="2" type="ORF">JOC95_003471</name>
</gene>
<dbReference type="PANTHER" id="PTHR48228:SF5">
    <property type="entry name" value="ALPHA-METHYLACYL-COA RACEMASE"/>
    <property type="match status" value="1"/>
</dbReference>
<dbReference type="EMBL" id="JAFBED010000008">
    <property type="protein sequence ID" value="MBM7621582.1"/>
    <property type="molecule type" value="Genomic_DNA"/>
</dbReference>
<proteinExistence type="predicted"/>
<dbReference type="Pfam" id="PF02515">
    <property type="entry name" value="CoA_transf_3"/>
    <property type="match status" value="1"/>
</dbReference>
<dbReference type="PANTHER" id="PTHR48228">
    <property type="entry name" value="SUCCINYL-COA--D-CITRAMALATE COA-TRANSFERASE"/>
    <property type="match status" value="1"/>
</dbReference>
<dbReference type="InterPro" id="IPR044855">
    <property type="entry name" value="CoA-Trfase_III_dom3_sf"/>
</dbReference>
<dbReference type="InterPro" id="IPR003673">
    <property type="entry name" value="CoA-Trfase_fam_III"/>
</dbReference>